<accession>A0A0F9JGR5</accession>
<protein>
    <submittedName>
        <fullName evidence="1">Uncharacterized protein</fullName>
    </submittedName>
</protein>
<gene>
    <name evidence="1" type="ORF">LCGC14_1457660</name>
</gene>
<sequence>MESVSNFLICYLFKGQIYLAKQKLTKFIERIQDSTSIWQTLNKFQKTSQVVELRDVPVMESLLTEIFLVNNP</sequence>
<reference evidence="1" key="1">
    <citation type="journal article" date="2015" name="Nature">
        <title>Complex archaea that bridge the gap between prokaryotes and eukaryotes.</title>
        <authorList>
            <person name="Spang A."/>
            <person name="Saw J.H."/>
            <person name="Jorgensen S.L."/>
            <person name="Zaremba-Niedzwiedzka K."/>
            <person name="Martijn J."/>
            <person name="Lind A.E."/>
            <person name="van Eijk R."/>
            <person name="Schleper C."/>
            <person name="Guy L."/>
            <person name="Ettema T.J."/>
        </authorList>
    </citation>
    <scope>NUCLEOTIDE SEQUENCE</scope>
</reference>
<dbReference type="EMBL" id="LAZR01010112">
    <property type="protein sequence ID" value="KKM68758.1"/>
    <property type="molecule type" value="Genomic_DNA"/>
</dbReference>
<dbReference type="AlphaFoldDB" id="A0A0F9JGR5"/>
<comment type="caution">
    <text evidence="1">The sequence shown here is derived from an EMBL/GenBank/DDBJ whole genome shotgun (WGS) entry which is preliminary data.</text>
</comment>
<evidence type="ECO:0000313" key="1">
    <source>
        <dbReference type="EMBL" id="KKM68758.1"/>
    </source>
</evidence>
<name>A0A0F9JGR5_9ZZZZ</name>
<proteinExistence type="predicted"/>
<organism evidence="1">
    <name type="scientific">marine sediment metagenome</name>
    <dbReference type="NCBI Taxonomy" id="412755"/>
    <lineage>
        <taxon>unclassified sequences</taxon>
        <taxon>metagenomes</taxon>
        <taxon>ecological metagenomes</taxon>
    </lineage>
</organism>